<accession>A0ABV1G5J9</accession>
<dbReference type="Pfam" id="PF01029">
    <property type="entry name" value="NusB"/>
    <property type="match status" value="1"/>
</dbReference>
<name>A0ABV1G5J9_9FIRM</name>
<protein>
    <recommendedName>
        <fullName evidence="6">Transcription antitermination protein NusB</fullName>
    </recommendedName>
    <alternativeName>
        <fullName evidence="6">Antitermination factor NusB</fullName>
    </alternativeName>
</protein>
<evidence type="ECO:0000256" key="3">
    <source>
        <dbReference type="ARBA" id="ARBA00022884"/>
    </source>
</evidence>
<keyword evidence="5 6" id="KW-0804">Transcription</keyword>
<feature type="domain" description="NusB/RsmB/TIM44" evidence="8">
    <location>
        <begin position="5"/>
        <end position="144"/>
    </location>
</feature>
<keyword evidence="3 6" id="KW-0694">RNA-binding</keyword>
<dbReference type="PANTHER" id="PTHR11078">
    <property type="entry name" value="N UTILIZATION SUBSTANCE PROTEIN B-RELATED"/>
    <property type="match status" value="1"/>
</dbReference>
<evidence type="ECO:0000313" key="9">
    <source>
        <dbReference type="EMBL" id="MEQ2510683.1"/>
    </source>
</evidence>
<dbReference type="Gene3D" id="1.10.940.10">
    <property type="entry name" value="NusB-like"/>
    <property type="match status" value="1"/>
</dbReference>
<evidence type="ECO:0000256" key="2">
    <source>
        <dbReference type="ARBA" id="ARBA00022814"/>
    </source>
</evidence>
<keyword evidence="4 6" id="KW-0805">Transcription regulation</keyword>
<dbReference type="HAMAP" id="MF_00073">
    <property type="entry name" value="NusB"/>
    <property type="match status" value="1"/>
</dbReference>
<dbReference type="EMBL" id="JBBMFF010000179">
    <property type="protein sequence ID" value="MEQ2510683.1"/>
    <property type="molecule type" value="Genomic_DNA"/>
</dbReference>
<organism evidence="9 10">
    <name type="scientific">Faecousia intestinalis</name>
    <dbReference type="NCBI Taxonomy" id="3133167"/>
    <lineage>
        <taxon>Bacteria</taxon>
        <taxon>Bacillati</taxon>
        <taxon>Bacillota</taxon>
        <taxon>Clostridia</taxon>
        <taxon>Eubacteriales</taxon>
        <taxon>Oscillospiraceae</taxon>
        <taxon>Faecousia</taxon>
    </lineage>
</organism>
<evidence type="ECO:0000256" key="1">
    <source>
        <dbReference type="ARBA" id="ARBA00005952"/>
    </source>
</evidence>
<dbReference type="NCBIfam" id="TIGR01951">
    <property type="entry name" value="nusB"/>
    <property type="match status" value="1"/>
</dbReference>
<reference evidence="9 10" key="1">
    <citation type="submission" date="2024-03" db="EMBL/GenBank/DDBJ databases">
        <title>Human intestinal bacterial collection.</title>
        <authorList>
            <person name="Pauvert C."/>
            <person name="Hitch T.C.A."/>
            <person name="Clavel T."/>
        </authorList>
    </citation>
    <scope>NUCLEOTIDE SEQUENCE [LARGE SCALE GENOMIC DNA]</scope>
    <source>
        <strain evidence="9 10">CLA-AA-H192</strain>
    </source>
</reference>
<feature type="region of interest" description="Disordered" evidence="7">
    <location>
        <begin position="144"/>
        <end position="186"/>
    </location>
</feature>
<dbReference type="InterPro" id="IPR006027">
    <property type="entry name" value="NusB_RsmB_TIM44"/>
</dbReference>
<evidence type="ECO:0000256" key="4">
    <source>
        <dbReference type="ARBA" id="ARBA00023015"/>
    </source>
</evidence>
<dbReference type="SUPFAM" id="SSF48013">
    <property type="entry name" value="NusB-like"/>
    <property type="match status" value="1"/>
</dbReference>
<proteinExistence type="inferred from homology"/>
<feature type="compositionally biased region" description="Low complexity" evidence="7">
    <location>
        <begin position="174"/>
        <end position="186"/>
    </location>
</feature>
<dbReference type="Proteomes" id="UP001491552">
    <property type="component" value="Unassembled WGS sequence"/>
</dbReference>
<evidence type="ECO:0000259" key="8">
    <source>
        <dbReference type="Pfam" id="PF01029"/>
    </source>
</evidence>
<evidence type="ECO:0000256" key="5">
    <source>
        <dbReference type="ARBA" id="ARBA00023163"/>
    </source>
</evidence>
<dbReference type="InterPro" id="IPR035926">
    <property type="entry name" value="NusB-like_sf"/>
</dbReference>
<gene>
    <name evidence="6 9" type="primary">nusB</name>
    <name evidence="9" type="ORF">WMO66_05380</name>
</gene>
<keyword evidence="10" id="KW-1185">Reference proteome</keyword>
<dbReference type="PANTHER" id="PTHR11078:SF3">
    <property type="entry name" value="ANTITERMINATION NUSB DOMAIN-CONTAINING PROTEIN"/>
    <property type="match status" value="1"/>
</dbReference>
<comment type="caution">
    <text evidence="9">The sequence shown here is derived from an EMBL/GenBank/DDBJ whole genome shotgun (WGS) entry which is preliminary data.</text>
</comment>
<dbReference type="RefSeq" id="WP_349135364.1">
    <property type="nucleotide sequence ID" value="NZ_JBBMFF010000179.1"/>
</dbReference>
<keyword evidence="2 6" id="KW-0889">Transcription antitermination</keyword>
<evidence type="ECO:0000256" key="6">
    <source>
        <dbReference type="HAMAP-Rule" id="MF_00073"/>
    </source>
</evidence>
<comment type="similarity">
    <text evidence="1 6">Belongs to the NusB family.</text>
</comment>
<sequence>MTRSNAREVAVHLIYEIDYTGEDPAQAIETRMDRSYYSGLSAENDVYAERPSKKQMDYIRTCVTGVCEHAEELDALIAQYAVRWNLHRISRLTKAAMRLAIYEMRYVDDVPNGVAINECVELTRKYEDAQVVSFVNGILGSVARGAKPNTEAPADPQPEEAQPEEARPEETPSEETQPAPEEAQQP</sequence>
<comment type="function">
    <text evidence="6">Involved in transcription antitermination. Required for transcription of ribosomal RNA (rRNA) genes. Binds specifically to the boxA antiterminator sequence of the ribosomal RNA (rrn) operons.</text>
</comment>
<evidence type="ECO:0000256" key="7">
    <source>
        <dbReference type="SAM" id="MobiDB-lite"/>
    </source>
</evidence>
<evidence type="ECO:0000313" key="10">
    <source>
        <dbReference type="Proteomes" id="UP001491552"/>
    </source>
</evidence>
<dbReference type="InterPro" id="IPR011605">
    <property type="entry name" value="NusB_fam"/>
</dbReference>